<dbReference type="InterPro" id="IPR036291">
    <property type="entry name" value="NAD(P)-bd_dom_sf"/>
</dbReference>
<proteinExistence type="predicted"/>
<comment type="caution">
    <text evidence="3">The sequence shown here is derived from an EMBL/GenBank/DDBJ whole genome shotgun (WGS) entry which is preliminary data.</text>
</comment>
<evidence type="ECO:0000313" key="3">
    <source>
        <dbReference type="EMBL" id="RDL38877.1"/>
    </source>
</evidence>
<dbReference type="PANTHER" id="PTHR33303">
    <property type="entry name" value="CYTOPLASMIC PROTEIN-RELATED"/>
    <property type="match status" value="1"/>
</dbReference>
<dbReference type="Gene3D" id="3.40.50.720">
    <property type="entry name" value="NAD(P)-binding Rossmann-like Domain"/>
    <property type="match status" value="1"/>
</dbReference>
<feature type="region of interest" description="Disordered" evidence="1">
    <location>
        <begin position="50"/>
        <end position="92"/>
    </location>
</feature>
<evidence type="ECO:0000256" key="1">
    <source>
        <dbReference type="SAM" id="MobiDB-lite"/>
    </source>
</evidence>
<dbReference type="InterPro" id="IPR003781">
    <property type="entry name" value="CoA-bd"/>
</dbReference>
<dbReference type="RefSeq" id="XP_031871533.1">
    <property type="nucleotide sequence ID" value="XM_032011840.1"/>
</dbReference>
<sequence length="238" mass="26008">MQDDGIRTIAEAFEINVYIAVLITHSLITKYFTHQTTAVSSNTITIITSHNGIKNPPGRWQQKQQHERSSVHPTSPSWAHPQTPPNSDTKVRSLVRFPPTTKLTSYTIVFTWYTHHSLPVTPINPSSSHIKAYPPWPSVEIQSYPALASISALPHPTETSISIITPPKVTKKVLEEAKKLGVPAVWLQPGSFDDEILSFALKEFKAAVGGNGGAGDEGWCVLVDGEKAAKAAGKELKL</sequence>
<reference evidence="3 4" key="1">
    <citation type="journal article" date="2018" name="IMA Fungus">
        <title>IMA Genome-F 9: Draft genome sequence of Annulohypoxylon stygium, Aspergillus mulundensis, Berkeleyomyces basicola (syn. Thielaviopsis basicola), Ceratocystis smalleyi, two Cercospora beticola strains, Coleophoma cylindrospora, Fusarium fracticaudum, Phialophora cf. hyalina, and Morchella septimelata.</title>
        <authorList>
            <person name="Wingfield B.D."/>
            <person name="Bills G.F."/>
            <person name="Dong Y."/>
            <person name="Huang W."/>
            <person name="Nel W.J."/>
            <person name="Swalarsk-Parry B.S."/>
            <person name="Vaghefi N."/>
            <person name="Wilken P.M."/>
            <person name="An Z."/>
            <person name="de Beer Z.W."/>
            <person name="De Vos L."/>
            <person name="Chen L."/>
            <person name="Duong T.A."/>
            <person name="Gao Y."/>
            <person name="Hammerbacher A."/>
            <person name="Kikkert J.R."/>
            <person name="Li Y."/>
            <person name="Li H."/>
            <person name="Li K."/>
            <person name="Li Q."/>
            <person name="Liu X."/>
            <person name="Ma X."/>
            <person name="Naidoo K."/>
            <person name="Pethybridge S.J."/>
            <person name="Sun J."/>
            <person name="Steenkamp E.T."/>
            <person name="van der Nest M.A."/>
            <person name="van Wyk S."/>
            <person name="Wingfield M.J."/>
            <person name="Xiong C."/>
            <person name="Yue Q."/>
            <person name="Zhang X."/>
        </authorList>
    </citation>
    <scope>NUCLEOTIDE SEQUENCE [LARGE SCALE GENOMIC DNA]</scope>
    <source>
        <strain evidence="3 4">BP 5553</strain>
    </source>
</reference>
<keyword evidence="4" id="KW-1185">Reference proteome</keyword>
<dbReference type="Pfam" id="PF13380">
    <property type="entry name" value="CoA_binding_2"/>
    <property type="match status" value="1"/>
</dbReference>
<dbReference type="GeneID" id="43596066"/>
<dbReference type="OrthoDB" id="5138418at2759"/>
<dbReference type="Proteomes" id="UP000254866">
    <property type="component" value="Unassembled WGS sequence"/>
</dbReference>
<feature type="domain" description="CoA-binding" evidence="2">
    <location>
        <begin position="108"/>
        <end position="202"/>
    </location>
</feature>
<accession>A0A370TTM0</accession>
<organism evidence="3 4">
    <name type="scientific">Venustampulla echinocandica</name>
    <dbReference type="NCBI Taxonomy" id="2656787"/>
    <lineage>
        <taxon>Eukaryota</taxon>
        <taxon>Fungi</taxon>
        <taxon>Dikarya</taxon>
        <taxon>Ascomycota</taxon>
        <taxon>Pezizomycotina</taxon>
        <taxon>Leotiomycetes</taxon>
        <taxon>Helotiales</taxon>
        <taxon>Pleuroascaceae</taxon>
        <taxon>Venustampulla</taxon>
    </lineage>
</organism>
<protein>
    <recommendedName>
        <fullName evidence="2">CoA-binding domain-containing protein</fullName>
    </recommendedName>
</protein>
<dbReference type="AlphaFoldDB" id="A0A370TTM0"/>
<gene>
    <name evidence="3" type="ORF">BP5553_03217</name>
</gene>
<evidence type="ECO:0000259" key="2">
    <source>
        <dbReference type="Pfam" id="PF13380"/>
    </source>
</evidence>
<dbReference type="EMBL" id="NPIC01000002">
    <property type="protein sequence ID" value="RDL38877.1"/>
    <property type="molecule type" value="Genomic_DNA"/>
</dbReference>
<dbReference type="PANTHER" id="PTHR33303:SF2">
    <property type="entry name" value="COA-BINDING DOMAIN-CONTAINING PROTEIN"/>
    <property type="match status" value="1"/>
</dbReference>
<dbReference type="SUPFAM" id="SSF51735">
    <property type="entry name" value="NAD(P)-binding Rossmann-fold domains"/>
    <property type="match status" value="1"/>
</dbReference>
<evidence type="ECO:0000313" key="4">
    <source>
        <dbReference type="Proteomes" id="UP000254866"/>
    </source>
</evidence>
<name>A0A370TTM0_9HELO</name>